<dbReference type="GeneID" id="70123724"/>
<feature type="compositionally biased region" description="Basic and acidic residues" evidence="1">
    <location>
        <begin position="344"/>
        <end position="366"/>
    </location>
</feature>
<proteinExistence type="predicted"/>
<feature type="compositionally biased region" description="Polar residues" evidence="1">
    <location>
        <begin position="441"/>
        <end position="451"/>
    </location>
</feature>
<evidence type="ECO:0000256" key="1">
    <source>
        <dbReference type="SAM" id="MobiDB-lite"/>
    </source>
</evidence>
<organism evidence="4 5">
    <name type="scientific">Truncatella angustata</name>
    <dbReference type="NCBI Taxonomy" id="152316"/>
    <lineage>
        <taxon>Eukaryota</taxon>
        <taxon>Fungi</taxon>
        <taxon>Dikarya</taxon>
        <taxon>Ascomycota</taxon>
        <taxon>Pezizomycotina</taxon>
        <taxon>Sordariomycetes</taxon>
        <taxon>Xylariomycetidae</taxon>
        <taxon>Amphisphaeriales</taxon>
        <taxon>Sporocadaceae</taxon>
        <taxon>Truncatella</taxon>
    </lineage>
</organism>
<gene>
    <name evidence="4" type="ORF">BKA67DRAFT_101014</name>
</gene>
<feature type="region of interest" description="Disordered" evidence="1">
    <location>
        <begin position="441"/>
        <end position="472"/>
    </location>
</feature>
<keyword evidence="5" id="KW-1185">Reference proteome</keyword>
<dbReference type="Pfam" id="PF17111">
    <property type="entry name" value="PigL_N"/>
    <property type="match status" value="1"/>
</dbReference>
<keyword evidence="2" id="KW-0812">Transmembrane</keyword>
<keyword evidence="2" id="KW-1133">Transmembrane helix</keyword>
<keyword evidence="2" id="KW-0472">Membrane</keyword>
<evidence type="ECO:0000313" key="4">
    <source>
        <dbReference type="EMBL" id="KAH6646386.1"/>
    </source>
</evidence>
<dbReference type="OrthoDB" id="3045089at2759"/>
<feature type="compositionally biased region" description="Acidic residues" evidence="1">
    <location>
        <begin position="328"/>
        <end position="342"/>
    </location>
</feature>
<feature type="region of interest" description="Disordered" evidence="1">
    <location>
        <begin position="202"/>
        <end position="275"/>
    </location>
</feature>
<feature type="compositionally biased region" description="Polar residues" evidence="1">
    <location>
        <begin position="373"/>
        <end position="388"/>
    </location>
</feature>
<dbReference type="InterPro" id="IPR031348">
    <property type="entry name" value="PigL_N"/>
</dbReference>
<name>A0A9P8UC81_9PEZI</name>
<sequence>MDPLSIISAVAGIATAGTALVSSLYTLVETVRNAPRQMRDVAKEMTSLTCVLEFLVEIISDGHKIATRHYLNGIKSVVKSIENTQNEIMDMIDDHSIINRLKWRKAKTLLEDIRAHQSTVSMQVAILNLGMLAKRDGHIKKASERRLRKQAESLVQASNACLEANREDTLHFVPPPPRPASPPVYGAAPGAEWYYGAPSPPRNSDSIGVEPSIPDYSGIPKVPLPDRVATSDNIKEQENKPPDAPRPPIIPGRSDSLPALPNTPQPGKSGSSADEATRKHTLMTYTHNSPGDAATLLYNLVFSSSGGDSGYESDQADPAPSDTHETEETWFSEDYDSSDGDVGDTIRRESRMASKRADRERRKGEENAAAGSSHPSGRKGQNLNGHNQPSMVVNRLLLKWTSLTNQEVEDTDSGVEDYAENDRLRSIRGTVAAIAARNNESGNNARTTVPESSFEYGSDSRDRVPPYAPYGEHGYTGYPQPWSYRPSPSINVPNGSARPPPPPTSHDTTGYDFYGNRNPYISPFMPNTGQNMQSNTQYPGYVTHNLAETKAPYSFKPPNVLILDRKSEIDEARDSSSVDNLAVRNKGFRVERQSSAEMIYHPASFLSMHGLEGEGILGALAASRSNAMYSELWLTLKHGFDLQIPYSRSSDVGETWFLGERPVFILFYHSSYQPQFFPLSKDDKIAFDRECVTIGEQWITDEALKQHGIVPRGKENGKLILDPDISTVFVVPAGI</sequence>
<feature type="transmembrane region" description="Helical" evidence="2">
    <location>
        <begin position="6"/>
        <end position="28"/>
    </location>
</feature>
<protein>
    <recommendedName>
        <fullName evidence="3">Azaphilone pigments biosynthesis cluster protein L N-terminal domain-containing protein</fullName>
    </recommendedName>
</protein>
<dbReference type="RefSeq" id="XP_045952900.1">
    <property type="nucleotide sequence ID" value="XM_046094831.1"/>
</dbReference>
<evidence type="ECO:0000256" key="2">
    <source>
        <dbReference type="SAM" id="Phobius"/>
    </source>
</evidence>
<dbReference type="Proteomes" id="UP000758603">
    <property type="component" value="Unassembled WGS sequence"/>
</dbReference>
<accession>A0A9P8UC81</accession>
<feature type="compositionally biased region" description="Polar residues" evidence="1">
    <location>
        <begin position="265"/>
        <end position="274"/>
    </location>
</feature>
<reference evidence="4" key="1">
    <citation type="journal article" date="2021" name="Nat. Commun.">
        <title>Genetic determinants of endophytism in the Arabidopsis root mycobiome.</title>
        <authorList>
            <person name="Mesny F."/>
            <person name="Miyauchi S."/>
            <person name="Thiergart T."/>
            <person name="Pickel B."/>
            <person name="Atanasova L."/>
            <person name="Karlsson M."/>
            <person name="Huettel B."/>
            <person name="Barry K.W."/>
            <person name="Haridas S."/>
            <person name="Chen C."/>
            <person name="Bauer D."/>
            <person name="Andreopoulos W."/>
            <person name="Pangilinan J."/>
            <person name="LaButti K."/>
            <person name="Riley R."/>
            <person name="Lipzen A."/>
            <person name="Clum A."/>
            <person name="Drula E."/>
            <person name="Henrissat B."/>
            <person name="Kohler A."/>
            <person name="Grigoriev I.V."/>
            <person name="Martin F.M."/>
            <person name="Hacquard S."/>
        </authorList>
    </citation>
    <scope>NUCLEOTIDE SEQUENCE</scope>
    <source>
        <strain evidence="4">MPI-SDFR-AT-0073</strain>
    </source>
</reference>
<comment type="caution">
    <text evidence="4">The sequence shown here is derived from an EMBL/GenBank/DDBJ whole genome shotgun (WGS) entry which is preliminary data.</text>
</comment>
<evidence type="ECO:0000313" key="5">
    <source>
        <dbReference type="Proteomes" id="UP000758603"/>
    </source>
</evidence>
<evidence type="ECO:0000259" key="3">
    <source>
        <dbReference type="Pfam" id="PF17111"/>
    </source>
</evidence>
<feature type="region of interest" description="Disordered" evidence="1">
    <location>
        <begin position="486"/>
        <end position="510"/>
    </location>
</feature>
<dbReference type="AlphaFoldDB" id="A0A9P8UC81"/>
<feature type="domain" description="Azaphilone pigments biosynthesis cluster protein L N-terminal" evidence="3">
    <location>
        <begin position="1"/>
        <end position="130"/>
    </location>
</feature>
<feature type="compositionally biased region" description="Basic and acidic residues" evidence="1">
    <location>
        <begin position="233"/>
        <end position="243"/>
    </location>
</feature>
<dbReference type="EMBL" id="JAGPXC010000010">
    <property type="protein sequence ID" value="KAH6646386.1"/>
    <property type="molecule type" value="Genomic_DNA"/>
</dbReference>
<feature type="region of interest" description="Disordered" evidence="1">
    <location>
        <begin position="307"/>
        <end position="388"/>
    </location>
</feature>